<proteinExistence type="predicted"/>
<name>A0AAN7ZLG1_9PEZI</name>
<feature type="coiled-coil region" evidence="1">
    <location>
        <begin position="105"/>
        <end position="171"/>
    </location>
</feature>
<protein>
    <submittedName>
        <fullName evidence="2">Uncharacterized protein</fullName>
    </submittedName>
</protein>
<keyword evidence="1" id="KW-0175">Coiled coil</keyword>
<evidence type="ECO:0000313" key="2">
    <source>
        <dbReference type="EMBL" id="KAK5692850.1"/>
    </source>
</evidence>
<sequence length="308" mass="35157">MQTMSTKGVLTVSRYCAIAALTSRRASAATRSPVCEHFSFFDFSHPLRTMAHAYPHTSLTRSECSGSVSYRPPAISKPRQITPEAPSRQLIPVIYTSEQSTHERLASLKLENEQMRQTRATLRRQNAHLLDKGRGLARRASDRISKLKEKNKRLKEDKKALRLLNKSHERDLERLCSGHDTLQDNHQKLYAKYFATLCNEEALKIERKWYAYKLAKATRFAHLAFFEGKPPGRYNLLKPDKTSAAHMEWKGGKLDRGGVGRWLIDLEAEIVGAAGRKGLEELESNMKELEEERFGMETQEQQAKKASE</sequence>
<evidence type="ECO:0000256" key="1">
    <source>
        <dbReference type="SAM" id="Coils"/>
    </source>
</evidence>
<organism evidence="2 3">
    <name type="scientific">Elasticomyces elasticus</name>
    <dbReference type="NCBI Taxonomy" id="574655"/>
    <lineage>
        <taxon>Eukaryota</taxon>
        <taxon>Fungi</taxon>
        <taxon>Dikarya</taxon>
        <taxon>Ascomycota</taxon>
        <taxon>Pezizomycotina</taxon>
        <taxon>Dothideomycetes</taxon>
        <taxon>Dothideomycetidae</taxon>
        <taxon>Mycosphaerellales</taxon>
        <taxon>Teratosphaeriaceae</taxon>
        <taxon>Elasticomyces</taxon>
    </lineage>
</organism>
<dbReference type="EMBL" id="JAVRQU010000018">
    <property type="protein sequence ID" value="KAK5692850.1"/>
    <property type="molecule type" value="Genomic_DNA"/>
</dbReference>
<comment type="caution">
    <text evidence="2">The sequence shown here is derived from an EMBL/GenBank/DDBJ whole genome shotgun (WGS) entry which is preliminary data.</text>
</comment>
<dbReference type="Proteomes" id="UP001310594">
    <property type="component" value="Unassembled WGS sequence"/>
</dbReference>
<evidence type="ECO:0000313" key="3">
    <source>
        <dbReference type="Proteomes" id="UP001310594"/>
    </source>
</evidence>
<accession>A0AAN7ZLG1</accession>
<dbReference type="AlphaFoldDB" id="A0AAN7ZLG1"/>
<gene>
    <name evidence="2" type="ORF">LTR97_010326</name>
</gene>
<reference evidence="2" key="1">
    <citation type="submission" date="2023-08" db="EMBL/GenBank/DDBJ databases">
        <title>Black Yeasts Isolated from many extreme environments.</title>
        <authorList>
            <person name="Coleine C."/>
            <person name="Stajich J.E."/>
            <person name="Selbmann L."/>
        </authorList>
    </citation>
    <scope>NUCLEOTIDE SEQUENCE</scope>
    <source>
        <strain evidence="2">CCFEE 5810</strain>
    </source>
</reference>
<feature type="coiled-coil region" evidence="1">
    <location>
        <begin position="272"/>
        <end position="306"/>
    </location>
</feature>